<feature type="transmembrane region" description="Helical" evidence="14">
    <location>
        <begin position="254"/>
        <end position="275"/>
    </location>
</feature>
<feature type="transmembrane region" description="Helical" evidence="14">
    <location>
        <begin position="287"/>
        <end position="306"/>
    </location>
</feature>
<evidence type="ECO:0000256" key="10">
    <source>
        <dbReference type="ARBA" id="ARBA00030253"/>
    </source>
</evidence>
<feature type="transmembrane region" description="Helical" evidence="14">
    <location>
        <begin position="59"/>
        <end position="81"/>
    </location>
</feature>
<dbReference type="PANTHER" id="PTHR43448:SF7">
    <property type="entry name" value="4-HYDROXYBENZOATE SOLANESYLTRANSFERASE"/>
    <property type="match status" value="1"/>
</dbReference>
<comment type="function">
    <text evidence="14">Converts heme B (protoheme IX) to heme O by substitution of the vinyl group on carbon 2 of heme B porphyrin ring with a hydroxyethyl farnesyl side group.</text>
</comment>
<dbReference type="EC" id="2.5.1.141" evidence="3 14"/>
<feature type="transmembrane region" description="Helical" evidence="14">
    <location>
        <begin position="180"/>
        <end position="205"/>
    </location>
</feature>
<evidence type="ECO:0000256" key="1">
    <source>
        <dbReference type="ARBA" id="ARBA00004651"/>
    </source>
</evidence>
<keyword evidence="6 14" id="KW-0812">Transmembrane</keyword>
<dbReference type="Pfam" id="PF01040">
    <property type="entry name" value="UbiA"/>
    <property type="match status" value="1"/>
</dbReference>
<proteinExistence type="inferred from homology"/>
<feature type="transmembrane region" description="Helical" evidence="14">
    <location>
        <begin position="155"/>
        <end position="174"/>
    </location>
</feature>
<evidence type="ECO:0000256" key="4">
    <source>
        <dbReference type="ARBA" id="ARBA00022475"/>
    </source>
</evidence>
<evidence type="ECO:0000256" key="8">
    <source>
        <dbReference type="ARBA" id="ARBA00023133"/>
    </source>
</evidence>
<dbReference type="GO" id="GO:0008495">
    <property type="term" value="F:protoheme IX farnesyltransferase activity"/>
    <property type="evidence" value="ECO:0007669"/>
    <property type="project" value="UniProtKB-UniRule"/>
</dbReference>
<feature type="transmembrane region" description="Helical" evidence="14">
    <location>
        <begin position="226"/>
        <end position="248"/>
    </location>
</feature>
<comment type="caution">
    <text evidence="15">The sequence shown here is derived from an EMBL/GenBank/DDBJ whole genome shotgun (WGS) entry which is preliminary data.</text>
</comment>
<dbReference type="InterPro" id="IPR044878">
    <property type="entry name" value="UbiA_sf"/>
</dbReference>
<dbReference type="HAMAP" id="MF_00154">
    <property type="entry name" value="CyoE_CtaB"/>
    <property type="match status" value="1"/>
</dbReference>
<dbReference type="CDD" id="cd13957">
    <property type="entry name" value="PT_UbiA_Cox10"/>
    <property type="match status" value="1"/>
</dbReference>
<evidence type="ECO:0000256" key="2">
    <source>
        <dbReference type="ARBA" id="ARBA00004919"/>
    </source>
</evidence>
<dbReference type="GO" id="GO:0005886">
    <property type="term" value="C:plasma membrane"/>
    <property type="evidence" value="ECO:0007669"/>
    <property type="project" value="UniProtKB-SubCell"/>
</dbReference>
<evidence type="ECO:0000313" key="16">
    <source>
        <dbReference type="Proteomes" id="UP001155241"/>
    </source>
</evidence>
<accession>A0A9X2FC96</accession>
<dbReference type="PANTHER" id="PTHR43448">
    <property type="entry name" value="PROTOHEME IX FARNESYLTRANSFERASE, MITOCHONDRIAL"/>
    <property type="match status" value="1"/>
</dbReference>
<dbReference type="NCBIfam" id="TIGR01473">
    <property type="entry name" value="cyoE_ctaB"/>
    <property type="match status" value="1"/>
</dbReference>
<keyword evidence="16" id="KW-1185">Reference proteome</keyword>
<organism evidence="15 16">
    <name type="scientific">Aeoliella straminimaris</name>
    <dbReference type="NCBI Taxonomy" id="2954799"/>
    <lineage>
        <taxon>Bacteria</taxon>
        <taxon>Pseudomonadati</taxon>
        <taxon>Planctomycetota</taxon>
        <taxon>Planctomycetia</taxon>
        <taxon>Pirellulales</taxon>
        <taxon>Lacipirellulaceae</taxon>
        <taxon>Aeoliella</taxon>
    </lineage>
</organism>
<keyword evidence="4 14" id="KW-1003">Cell membrane</keyword>
<comment type="subcellular location">
    <subcellularLocation>
        <location evidence="1 14">Cell membrane</location>
        <topology evidence="1 14">Multi-pass membrane protein</topology>
    </subcellularLocation>
</comment>
<evidence type="ECO:0000256" key="7">
    <source>
        <dbReference type="ARBA" id="ARBA00022989"/>
    </source>
</evidence>
<comment type="miscellaneous">
    <text evidence="14">Carbon 2 of the heme B porphyrin ring is defined according to the Fischer nomenclature.</text>
</comment>
<keyword evidence="7 14" id="KW-1133">Transmembrane helix</keyword>
<dbReference type="Proteomes" id="UP001155241">
    <property type="component" value="Unassembled WGS sequence"/>
</dbReference>
<evidence type="ECO:0000256" key="3">
    <source>
        <dbReference type="ARBA" id="ARBA00012292"/>
    </source>
</evidence>
<comment type="pathway">
    <text evidence="2 14">Porphyrin-containing compound metabolism; heme O biosynthesis; heme O from protoheme: step 1/1.</text>
</comment>
<evidence type="ECO:0000256" key="13">
    <source>
        <dbReference type="ARBA" id="ARBA00047690"/>
    </source>
</evidence>
<feature type="transmembrane region" description="Helical" evidence="14">
    <location>
        <begin position="131"/>
        <end position="148"/>
    </location>
</feature>
<evidence type="ECO:0000256" key="14">
    <source>
        <dbReference type="HAMAP-Rule" id="MF_00154"/>
    </source>
</evidence>
<keyword evidence="9 14" id="KW-0472">Membrane</keyword>
<dbReference type="GO" id="GO:0048034">
    <property type="term" value="P:heme O biosynthetic process"/>
    <property type="evidence" value="ECO:0007669"/>
    <property type="project" value="UniProtKB-UniRule"/>
</dbReference>
<feature type="transmembrane region" description="Helical" evidence="14">
    <location>
        <begin position="35"/>
        <end position="53"/>
    </location>
</feature>
<evidence type="ECO:0000256" key="12">
    <source>
        <dbReference type="ARBA" id="ARBA00042475"/>
    </source>
</evidence>
<dbReference type="Gene3D" id="1.10.357.140">
    <property type="entry name" value="UbiA prenyltransferase"/>
    <property type="match status" value="1"/>
</dbReference>
<gene>
    <name evidence="15" type="primary">cyoE</name>
    <name evidence="14" type="synonym">ctaB</name>
    <name evidence="15" type="ORF">NG895_16450</name>
</gene>
<dbReference type="InterPro" id="IPR006369">
    <property type="entry name" value="Protohaem_IX_farnesylTrfase"/>
</dbReference>
<keyword evidence="5 14" id="KW-0808">Transferase</keyword>
<evidence type="ECO:0000256" key="5">
    <source>
        <dbReference type="ARBA" id="ARBA00022679"/>
    </source>
</evidence>
<evidence type="ECO:0000313" key="15">
    <source>
        <dbReference type="EMBL" id="MCO6045503.1"/>
    </source>
</evidence>
<dbReference type="AlphaFoldDB" id="A0A9X2FC96"/>
<sequence>MSTSTTTTSATTLAPERTGWTARMADYWELTKPRIVAMELITIAMGFYLAAAADWSGWVLFATCLGTGLVAGSASTLNMWLERHLDALMNRTANRPLPAQRLRPTEALVFGSVLLVAGALLLAAGPGVPTLLLGIGCWILYVVIYTPLKTRSTLNTAVGAASGSLPIVMGWVAAGGEFGLSALSLFGVLYLWQYPHFMAIAWRCRDDYQRAGYVMSTTVDPTGRRAGIEAIVGSLLLLPVSLIPAWLASSTLLAALYLGWAVLLSVVYIWASVAFARSPGDATSRTLLRASLLYLPLWILGLLLVAV</sequence>
<reference evidence="15" key="1">
    <citation type="submission" date="2022-06" db="EMBL/GenBank/DDBJ databases">
        <title>Aeoliella straminimaris, a novel planctomycete from sediments.</title>
        <authorList>
            <person name="Vitorino I.R."/>
            <person name="Lage O.M."/>
        </authorList>
    </citation>
    <scope>NUCLEOTIDE SEQUENCE</scope>
    <source>
        <strain evidence="15">ICT_H6.2</strain>
    </source>
</reference>
<protein>
    <recommendedName>
        <fullName evidence="11 14">Protoheme IX farnesyltransferase</fullName>
        <ecNumber evidence="3 14">2.5.1.141</ecNumber>
    </recommendedName>
    <alternativeName>
        <fullName evidence="12 14">Heme B farnesyltransferase</fullName>
    </alternativeName>
    <alternativeName>
        <fullName evidence="10 14">Heme O synthase</fullName>
    </alternativeName>
</protein>
<dbReference type="EMBL" id="JAMXLR010000055">
    <property type="protein sequence ID" value="MCO6045503.1"/>
    <property type="molecule type" value="Genomic_DNA"/>
</dbReference>
<comment type="similarity">
    <text evidence="14">Belongs to the UbiA prenyltransferase family. Protoheme IX farnesyltransferase subfamily.</text>
</comment>
<name>A0A9X2FC96_9BACT</name>
<evidence type="ECO:0000256" key="6">
    <source>
        <dbReference type="ARBA" id="ARBA00022692"/>
    </source>
</evidence>
<dbReference type="InterPro" id="IPR000537">
    <property type="entry name" value="UbiA_prenyltransferase"/>
</dbReference>
<evidence type="ECO:0000256" key="11">
    <source>
        <dbReference type="ARBA" id="ARBA00040810"/>
    </source>
</evidence>
<evidence type="ECO:0000256" key="9">
    <source>
        <dbReference type="ARBA" id="ARBA00023136"/>
    </source>
</evidence>
<comment type="catalytic activity">
    <reaction evidence="13 14">
        <text>heme b + (2E,6E)-farnesyl diphosphate + H2O = Fe(II)-heme o + diphosphate</text>
        <dbReference type="Rhea" id="RHEA:28070"/>
        <dbReference type="ChEBI" id="CHEBI:15377"/>
        <dbReference type="ChEBI" id="CHEBI:33019"/>
        <dbReference type="ChEBI" id="CHEBI:60344"/>
        <dbReference type="ChEBI" id="CHEBI:60530"/>
        <dbReference type="ChEBI" id="CHEBI:175763"/>
        <dbReference type="EC" id="2.5.1.141"/>
    </reaction>
</comment>
<keyword evidence="8 14" id="KW-0350">Heme biosynthesis</keyword>
<feature type="transmembrane region" description="Helical" evidence="14">
    <location>
        <begin position="107"/>
        <end position="125"/>
    </location>
</feature>
<dbReference type="RefSeq" id="WP_252853615.1">
    <property type="nucleotide sequence ID" value="NZ_JAMXLR010000055.1"/>
</dbReference>